<comment type="caution">
    <text evidence="2">The sequence shown here is derived from an EMBL/GenBank/DDBJ whole genome shotgun (WGS) entry which is preliminary data.</text>
</comment>
<reference evidence="2 3" key="1">
    <citation type="submission" date="2021-06" db="EMBL/GenBank/DDBJ databases">
        <title>Caerostris darwini draft genome.</title>
        <authorList>
            <person name="Kono N."/>
            <person name="Arakawa K."/>
        </authorList>
    </citation>
    <scope>NUCLEOTIDE SEQUENCE [LARGE SCALE GENOMIC DNA]</scope>
</reference>
<dbReference type="AlphaFoldDB" id="A0AAV4PNI3"/>
<organism evidence="2 3">
    <name type="scientific">Caerostris darwini</name>
    <dbReference type="NCBI Taxonomy" id="1538125"/>
    <lineage>
        <taxon>Eukaryota</taxon>
        <taxon>Metazoa</taxon>
        <taxon>Ecdysozoa</taxon>
        <taxon>Arthropoda</taxon>
        <taxon>Chelicerata</taxon>
        <taxon>Arachnida</taxon>
        <taxon>Araneae</taxon>
        <taxon>Araneomorphae</taxon>
        <taxon>Entelegynae</taxon>
        <taxon>Araneoidea</taxon>
        <taxon>Araneidae</taxon>
        <taxon>Caerostris</taxon>
    </lineage>
</organism>
<dbReference type="EMBL" id="BPLQ01003042">
    <property type="protein sequence ID" value="GIX97475.1"/>
    <property type="molecule type" value="Genomic_DNA"/>
</dbReference>
<proteinExistence type="predicted"/>
<gene>
    <name evidence="2" type="ORF">CDAR_296421</name>
</gene>
<dbReference type="Proteomes" id="UP001054837">
    <property type="component" value="Unassembled WGS sequence"/>
</dbReference>
<name>A0AAV4PNI3_9ARAC</name>
<evidence type="ECO:0000313" key="2">
    <source>
        <dbReference type="EMBL" id="GIX97475.1"/>
    </source>
</evidence>
<feature type="region of interest" description="Disordered" evidence="1">
    <location>
        <begin position="1"/>
        <end position="32"/>
    </location>
</feature>
<protein>
    <submittedName>
        <fullName evidence="2">Uncharacterized protein</fullName>
    </submittedName>
</protein>
<evidence type="ECO:0000313" key="3">
    <source>
        <dbReference type="Proteomes" id="UP001054837"/>
    </source>
</evidence>
<keyword evidence="3" id="KW-1185">Reference proteome</keyword>
<sequence>MHLRQMQKGRKKKGRPSLSLKKKRTKRGGGKSRNKVVCAFFVYSSGNSDEINSERTAAAAWIGTIKEMVKGWKHGCMPTDRTGHRGVFMEHFSSVQHYGNGLELEDRSEP</sequence>
<accession>A0AAV4PNI3</accession>
<evidence type="ECO:0000256" key="1">
    <source>
        <dbReference type="SAM" id="MobiDB-lite"/>
    </source>
</evidence>